<keyword evidence="4 9" id="KW-0812">Transmembrane</keyword>
<comment type="similarity">
    <text evidence="9">Belongs to the SecE/SEC61-gamma family.</text>
</comment>
<feature type="transmembrane region" description="Helical" evidence="9">
    <location>
        <begin position="51"/>
        <end position="73"/>
    </location>
</feature>
<evidence type="ECO:0000256" key="7">
    <source>
        <dbReference type="ARBA" id="ARBA00023010"/>
    </source>
</evidence>
<dbReference type="GO" id="GO:0008320">
    <property type="term" value="F:protein transmembrane transporter activity"/>
    <property type="evidence" value="ECO:0007669"/>
    <property type="project" value="UniProtKB-UniRule"/>
</dbReference>
<dbReference type="AlphaFoldDB" id="A0A2M6P1M7"/>
<evidence type="ECO:0000256" key="9">
    <source>
        <dbReference type="HAMAP-Rule" id="MF_00422"/>
    </source>
</evidence>
<dbReference type="NCBIfam" id="TIGR00964">
    <property type="entry name" value="secE_bact"/>
    <property type="match status" value="1"/>
</dbReference>
<dbReference type="InterPro" id="IPR005807">
    <property type="entry name" value="SecE_bac"/>
</dbReference>
<comment type="caution">
    <text evidence="10">The sequence shown here is derived from an EMBL/GenBank/DDBJ whole genome shotgun (WGS) entry which is preliminary data.</text>
</comment>
<name>A0A2M6P1M7_9BACT</name>
<dbReference type="PANTHER" id="PTHR33910:SF1">
    <property type="entry name" value="PROTEIN TRANSLOCASE SUBUNIT SECE"/>
    <property type="match status" value="1"/>
</dbReference>
<sequence>MPYSEFAIGHRPFLNTKNHMAIIVKIKDYFNGAISEMKRVVWPSKKETKNYSIIVIVLSLGLAVFFGLIDYIFNFGLSTIIK</sequence>
<keyword evidence="6 9" id="KW-1133">Transmembrane helix</keyword>
<comment type="function">
    <text evidence="9">Essential subunit of the Sec protein translocation channel SecYEG. Clamps together the 2 halves of SecY. May contact the channel plug during translocation.</text>
</comment>
<dbReference type="Gene3D" id="1.20.5.1030">
    <property type="entry name" value="Preprotein translocase secy subunit"/>
    <property type="match status" value="1"/>
</dbReference>
<dbReference type="InterPro" id="IPR038379">
    <property type="entry name" value="SecE_sf"/>
</dbReference>
<dbReference type="GO" id="GO:0043952">
    <property type="term" value="P:protein transport by the Sec complex"/>
    <property type="evidence" value="ECO:0007669"/>
    <property type="project" value="UniProtKB-UniRule"/>
</dbReference>
<keyword evidence="5 9" id="KW-0653">Protein transport</keyword>
<keyword evidence="2 9" id="KW-0813">Transport</keyword>
<keyword evidence="8 9" id="KW-0472">Membrane</keyword>
<accession>A0A2M6P1M7</accession>
<evidence type="ECO:0000256" key="5">
    <source>
        <dbReference type="ARBA" id="ARBA00022927"/>
    </source>
</evidence>
<reference evidence="11" key="1">
    <citation type="submission" date="2017-09" db="EMBL/GenBank/DDBJ databases">
        <title>Depth-based differentiation of microbial function through sediment-hosted aquifers and enrichment of novel symbionts in the deep terrestrial subsurface.</title>
        <authorList>
            <person name="Probst A.J."/>
            <person name="Ladd B."/>
            <person name="Jarett J.K."/>
            <person name="Geller-Mcgrath D.E."/>
            <person name="Sieber C.M.K."/>
            <person name="Emerson J.B."/>
            <person name="Anantharaman K."/>
            <person name="Thomas B.C."/>
            <person name="Malmstrom R."/>
            <person name="Stieglmeier M."/>
            <person name="Klingl A."/>
            <person name="Woyke T."/>
            <person name="Ryan C.M."/>
            <person name="Banfield J.F."/>
        </authorList>
    </citation>
    <scope>NUCLEOTIDE SEQUENCE [LARGE SCALE GENOMIC DNA]</scope>
</reference>
<organism evidence="10 11">
    <name type="scientific">Candidatus Magasanikbacteria bacterium CG10_big_fil_rev_8_21_14_0_10_38_6</name>
    <dbReference type="NCBI Taxonomy" id="1974647"/>
    <lineage>
        <taxon>Bacteria</taxon>
        <taxon>Candidatus Magasanikiibacteriota</taxon>
    </lineage>
</organism>
<evidence type="ECO:0000256" key="4">
    <source>
        <dbReference type="ARBA" id="ARBA00022692"/>
    </source>
</evidence>
<dbReference type="HAMAP" id="MF_00422">
    <property type="entry name" value="SecE"/>
    <property type="match status" value="1"/>
</dbReference>
<dbReference type="PANTHER" id="PTHR33910">
    <property type="entry name" value="PROTEIN TRANSLOCASE SUBUNIT SECE"/>
    <property type="match status" value="1"/>
</dbReference>
<dbReference type="GO" id="GO:0065002">
    <property type="term" value="P:intracellular protein transmembrane transport"/>
    <property type="evidence" value="ECO:0007669"/>
    <property type="project" value="UniProtKB-UniRule"/>
</dbReference>
<comment type="subcellular location">
    <subcellularLocation>
        <location evidence="9">Cell membrane</location>
        <topology evidence="9">Single-pass membrane protein</topology>
    </subcellularLocation>
    <subcellularLocation>
        <location evidence="1">Membrane</location>
    </subcellularLocation>
</comment>
<evidence type="ECO:0000256" key="3">
    <source>
        <dbReference type="ARBA" id="ARBA00022475"/>
    </source>
</evidence>
<protein>
    <recommendedName>
        <fullName evidence="9">Protein translocase subunit SecE</fullName>
    </recommendedName>
</protein>
<evidence type="ECO:0000256" key="8">
    <source>
        <dbReference type="ARBA" id="ARBA00023136"/>
    </source>
</evidence>
<dbReference type="GO" id="GO:0009306">
    <property type="term" value="P:protein secretion"/>
    <property type="evidence" value="ECO:0007669"/>
    <property type="project" value="UniProtKB-UniRule"/>
</dbReference>
<dbReference type="GO" id="GO:0005886">
    <property type="term" value="C:plasma membrane"/>
    <property type="evidence" value="ECO:0007669"/>
    <property type="project" value="UniProtKB-SubCell"/>
</dbReference>
<dbReference type="InterPro" id="IPR001901">
    <property type="entry name" value="Translocase_SecE/Sec61-g"/>
</dbReference>
<dbReference type="EMBL" id="PFBW01000061">
    <property type="protein sequence ID" value="PIR77625.1"/>
    <property type="molecule type" value="Genomic_DNA"/>
</dbReference>
<dbReference type="Pfam" id="PF00584">
    <property type="entry name" value="SecE"/>
    <property type="match status" value="1"/>
</dbReference>
<evidence type="ECO:0000256" key="1">
    <source>
        <dbReference type="ARBA" id="ARBA00004370"/>
    </source>
</evidence>
<evidence type="ECO:0000313" key="10">
    <source>
        <dbReference type="EMBL" id="PIR77625.1"/>
    </source>
</evidence>
<dbReference type="GO" id="GO:0006605">
    <property type="term" value="P:protein targeting"/>
    <property type="evidence" value="ECO:0007669"/>
    <property type="project" value="UniProtKB-UniRule"/>
</dbReference>
<dbReference type="Proteomes" id="UP000228528">
    <property type="component" value="Unassembled WGS sequence"/>
</dbReference>
<proteinExistence type="inferred from homology"/>
<evidence type="ECO:0000256" key="2">
    <source>
        <dbReference type="ARBA" id="ARBA00022448"/>
    </source>
</evidence>
<comment type="subunit">
    <text evidence="9">Component of the Sec protein translocase complex. Heterotrimer consisting of SecY, SecE and SecG subunits. The heterotrimers can form oligomers, although 1 heterotrimer is thought to be able to translocate proteins. Interacts with the ribosome. Interacts with SecDF, and other proteins may be involved. Interacts with SecA.</text>
</comment>
<evidence type="ECO:0000313" key="11">
    <source>
        <dbReference type="Proteomes" id="UP000228528"/>
    </source>
</evidence>
<dbReference type="PROSITE" id="PS01067">
    <property type="entry name" value="SECE_SEC61G"/>
    <property type="match status" value="1"/>
</dbReference>
<keyword evidence="7 9" id="KW-0811">Translocation</keyword>
<keyword evidence="3 9" id="KW-1003">Cell membrane</keyword>
<gene>
    <name evidence="9 10" type="primary">secE</name>
    <name evidence="10" type="ORF">COU30_01420</name>
</gene>
<evidence type="ECO:0000256" key="6">
    <source>
        <dbReference type="ARBA" id="ARBA00022989"/>
    </source>
</evidence>